<keyword evidence="8" id="KW-0808">Transferase</keyword>
<keyword evidence="11" id="KW-0902">Two-component regulatory system</keyword>
<dbReference type="GO" id="GO:0000155">
    <property type="term" value="F:phosphorelay sensor kinase activity"/>
    <property type="evidence" value="ECO:0007669"/>
    <property type="project" value="InterPro"/>
</dbReference>
<evidence type="ECO:0000256" key="14">
    <source>
        <dbReference type="ARBA" id="ARBA00030800"/>
    </source>
</evidence>
<feature type="domain" description="GAF" evidence="17">
    <location>
        <begin position="23"/>
        <end position="160"/>
    </location>
</feature>
<dbReference type="Gene3D" id="3.30.565.10">
    <property type="entry name" value="Histidine kinase-like ATPase, C-terminal domain"/>
    <property type="match status" value="1"/>
</dbReference>
<evidence type="ECO:0000256" key="1">
    <source>
        <dbReference type="ARBA" id="ARBA00000085"/>
    </source>
</evidence>
<evidence type="ECO:0000259" key="15">
    <source>
        <dbReference type="Pfam" id="PF02518"/>
    </source>
</evidence>
<dbReference type="PANTHER" id="PTHR24421">
    <property type="entry name" value="NITRATE/NITRITE SENSOR PROTEIN NARX-RELATED"/>
    <property type="match status" value="1"/>
</dbReference>
<dbReference type="Proteomes" id="UP000438448">
    <property type="component" value="Unassembled WGS sequence"/>
</dbReference>
<keyword evidence="6" id="KW-0004">4Fe-4S</keyword>
<evidence type="ECO:0000256" key="7">
    <source>
        <dbReference type="ARBA" id="ARBA00022490"/>
    </source>
</evidence>
<comment type="catalytic activity">
    <reaction evidence="1">
        <text>ATP + protein L-histidine = ADP + protein N-phospho-L-histidine.</text>
        <dbReference type="EC" id="2.7.13.3"/>
    </reaction>
</comment>
<organism evidence="18 19">
    <name type="scientific">Nocardia macrotermitis</name>
    <dbReference type="NCBI Taxonomy" id="2585198"/>
    <lineage>
        <taxon>Bacteria</taxon>
        <taxon>Bacillati</taxon>
        <taxon>Actinomycetota</taxon>
        <taxon>Actinomycetes</taxon>
        <taxon>Mycobacteriales</taxon>
        <taxon>Nocardiaceae</taxon>
        <taxon>Nocardia</taxon>
    </lineage>
</organism>
<gene>
    <name evidence="18" type="ORF">NRB20_20530</name>
</gene>
<name>A0A7K0CZS5_9NOCA</name>
<dbReference type="InterPro" id="IPR029016">
    <property type="entry name" value="GAF-like_dom_sf"/>
</dbReference>
<dbReference type="InterPro" id="IPR004358">
    <property type="entry name" value="Sig_transdc_His_kin-like_C"/>
</dbReference>
<feature type="domain" description="Histidine kinase/HSP90-like ATPase" evidence="15">
    <location>
        <begin position="286"/>
        <end position="370"/>
    </location>
</feature>
<dbReference type="Gene3D" id="3.30.450.40">
    <property type="match status" value="1"/>
</dbReference>
<dbReference type="InterPro" id="IPR003018">
    <property type="entry name" value="GAF"/>
</dbReference>
<keyword evidence="6" id="KW-0479">Metal-binding</keyword>
<dbReference type="InterPro" id="IPR036890">
    <property type="entry name" value="HATPase_C_sf"/>
</dbReference>
<comment type="function">
    <text evidence="13">Member of the two-component regulatory system NreB/NreC involved in the control of dissimilatory nitrate/nitrite reduction in response to oxygen. NreB functions as a direct oxygen sensor histidine kinase which is autophosphorylated, in the absence of oxygen, probably at the conserved histidine residue, and transfers its phosphate group probably to a conserved aspartate residue of NreC. NreB/NreC activates the expression of the nitrate (narGHJI) and nitrite (nir) reductase operons, as well as the putative nitrate transporter gene narT.</text>
</comment>
<dbReference type="SUPFAM" id="SSF55874">
    <property type="entry name" value="ATPase domain of HSP90 chaperone/DNA topoisomerase II/histidine kinase"/>
    <property type="match status" value="1"/>
</dbReference>
<dbReference type="Pfam" id="PF02518">
    <property type="entry name" value="HATPase_c"/>
    <property type="match status" value="1"/>
</dbReference>
<dbReference type="GO" id="GO:0046983">
    <property type="term" value="F:protein dimerization activity"/>
    <property type="evidence" value="ECO:0007669"/>
    <property type="project" value="InterPro"/>
</dbReference>
<evidence type="ECO:0000256" key="11">
    <source>
        <dbReference type="ARBA" id="ARBA00023012"/>
    </source>
</evidence>
<evidence type="ECO:0000256" key="8">
    <source>
        <dbReference type="ARBA" id="ARBA00022679"/>
    </source>
</evidence>
<dbReference type="CDD" id="cd16917">
    <property type="entry name" value="HATPase_UhpB-NarQ-NarX-like"/>
    <property type="match status" value="1"/>
</dbReference>
<dbReference type="OrthoDB" id="4069167at2"/>
<dbReference type="GO" id="GO:0051539">
    <property type="term" value="F:4 iron, 4 sulfur cluster binding"/>
    <property type="evidence" value="ECO:0007669"/>
    <property type="project" value="UniProtKB-KW"/>
</dbReference>
<comment type="subcellular location">
    <subcellularLocation>
        <location evidence="3">Cytoplasm</location>
    </subcellularLocation>
</comment>
<dbReference type="Pfam" id="PF07730">
    <property type="entry name" value="HisKA_3"/>
    <property type="match status" value="1"/>
</dbReference>
<dbReference type="PRINTS" id="PR00344">
    <property type="entry name" value="BCTRLSENSOR"/>
</dbReference>
<evidence type="ECO:0000256" key="12">
    <source>
        <dbReference type="ARBA" id="ARBA00023014"/>
    </source>
</evidence>
<keyword evidence="9" id="KW-0418">Kinase</keyword>
<dbReference type="EC" id="2.7.13.3" evidence="4"/>
<dbReference type="PANTHER" id="PTHR24421:SF61">
    <property type="entry name" value="OXYGEN SENSOR HISTIDINE KINASE NREB"/>
    <property type="match status" value="1"/>
</dbReference>
<evidence type="ECO:0000313" key="19">
    <source>
        <dbReference type="Proteomes" id="UP000438448"/>
    </source>
</evidence>
<protein>
    <recommendedName>
        <fullName evidence="5">Oxygen sensor histidine kinase NreB</fullName>
        <ecNumber evidence="4">2.7.13.3</ecNumber>
    </recommendedName>
    <alternativeName>
        <fullName evidence="14">Nitrogen regulation protein B</fullName>
    </alternativeName>
</protein>
<comment type="cofactor">
    <cofactor evidence="2">
        <name>[4Fe-4S] cluster</name>
        <dbReference type="ChEBI" id="CHEBI:49883"/>
    </cofactor>
</comment>
<evidence type="ECO:0000256" key="3">
    <source>
        <dbReference type="ARBA" id="ARBA00004496"/>
    </source>
</evidence>
<keyword evidence="12" id="KW-0411">Iron-sulfur</keyword>
<dbReference type="InterPro" id="IPR011712">
    <property type="entry name" value="Sig_transdc_His_kin_sub3_dim/P"/>
</dbReference>
<evidence type="ECO:0000313" key="18">
    <source>
        <dbReference type="EMBL" id="MQY18969.1"/>
    </source>
</evidence>
<evidence type="ECO:0000259" key="17">
    <source>
        <dbReference type="Pfam" id="PF13185"/>
    </source>
</evidence>
<evidence type="ECO:0000256" key="6">
    <source>
        <dbReference type="ARBA" id="ARBA00022485"/>
    </source>
</evidence>
<evidence type="ECO:0000256" key="9">
    <source>
        <dbReference type="ARBA" id="ARBA00022777"/>
    </source>
</evidence>
<reference evidence="18 19" key="1">
    <citation type="submission" date="2019-10" db="EMBL/GenBank/DDBJ databases">
        <title>Nocardia macrotermitis sp. nov. and Nocardia aurantia sp. nov., isolated from the gut of fungus growing-termite Macrotermes natalensis.</title>
        <authorList>
            <person name="Benndorf R."/>
            <person name="Schwitalla J."/>
            <person name="Martin K."/>
            <person name="De Beer W."/>
            <person name="Kaster A.-K."/>
            <person name="Vollmers J."/>
            <person name="Poulsen M."/>
            <person name="Beemelmanns C."/>
        </authorList>
    </citation>
    <scope>NUCLEOTIDE SEQUENCE [LARGE SCALE GENOMIC DNA]</scope>
    <source>
        <strain evidence="18 19">RB20</strain>
    </source>
</reference>
<dbReference type="InterPro" id="IPR003594">
    <property type="entry name" value="HATPase_dom"/>
</dbReference>
<accession>A0A7K0CZS5</accession>
<dbReference type="SUPFAM" id="SSF55781">
    <property type="entry name" value="GAF domain-like"/>
    <property type="match status" value="1"/>
</dbReference>
<dbReference type="GO" id="GO:0016020">
    <property type="term" value="C:membrane"/>
    <property type="evidence" value="ECO:0007669"/>
    <property type="project" value="InterPro"/>
</dbReference>
<evidence type="ECO:0000256" key="2">
    <source>
        <dbReference type="ARBA" id="ARBA00001966"/>
    </source>
</evidence>
<proteinExistence type="predicted"/>
<dbReference type="EMBL" id="WEGK01000003">
    <property type="protein sequence ID" value="MQY18969.1"/>
    <property type="molecule type" value="Genomic_DNA"/>
</dbReference>
<dbReference type="AlphaFoldDB" id="A0A7K0CZS5"/>
<keyword evidence="19" id="KW-1185">Reference proteome</keyword>
<dbReference type="GO" id="GO:0005737">
    <property type="term" value="C:cytoplasm"/>
    <property type="evidence" value="ECO:0007669"/>
    <property type="project" value="UniProtKB-SubCell"/>
</dbReference>
<dbReference type="Pfam" id="PF13185">
    <property type="entry name" value="GAF_2"/>
    <property type="match status" value="1"/>
</dbReference>
<evidence type="ECO:0000256" key="10">
    <source>
        <dbReference type="ARBA" id="ARBA00023004"/>
    </source>
</evidence>
<feature type="domain" description="Signal transduction histidine kinase subgroup 3 dimerisation and phosphoacceptor" evidence="16">
    <location>
        <begin position="177"/>
        <end position="240"/>
    </location>
</feature>
<sequence>MNVLTTVSDEHARLVSLLNRREILRAGTEIFAAEGDVVWMAENFTAGAPARNELVLVQVQGARTGLLSGLHVPEGLGLTGKVHLTGSPALVDDYSQAEGITHTFDRQIAAEGVHRLLAVPVQREGQIFGVMAVGARTDRGFGDRAVERAIAVADEVALAVVVAERARLAREVAVHEERARLATELHDTVGALLFAIGSGVAGLSESTPGDPTLEERVKQLQQQASQASSALRDALRALRASPSALEYSVALRADCSAFTDRTGVPAEFVLLDDNPPAMAPSRTRVLIAAVREALLNVEKYARASAVVVTISQRPSGGIVVAVTDDGVGLPPDHKPGIGLTTTAEALGRLGGIVRVASDADGGTAWRAELPC</sequence>
<evidence type="ECO:0000256" key="5">
    <source>
        <dbReference type="ARBA" id="ARBA00017322"/>
    </source>
</evidence>
<evidence type="ECO:0000259" key="16">
    <source>
        <dbReference type="Pfam" id="PF07730"/>
    </source>
</evidence>
<dbReference type="RefSeq" id="WP_153409706.1">
    <property type="nucleotide sequence ID" value="NZ_WEGK01000003.1"/>
</dbReference>
<evidence type="ECO:0000256" key="13">
    <source>
        <dbReference type="ARBA" id="ARBA00024827"/>
    </source>
</evidence>
<evidence type="ECO:0000256" key="4">
    <source>
        <dbReference type="ARBA" id="ARBA00012438"/>
    </source>
</evidence>
<keyword evidence="10" id="KW-0408">Iron</keyword>
<dbReference type="Gene3D" id="1.20.5.1930">
    <property type="match status" value="1"/>
</dbReference>
<comment type="caution">
    <text evidence="18">The sequence shown here is derived from an EMBL/GenBank/DDBJ whole genome shotgun (WGS) entry which is preliminary data.</text>
</comment>
<dbReference type="InterPro" id="IPR050482">
    <property type="entry name" value="Sensor_HK_TwoCompSys"/>
</dbReference>
<keyword evidence="7" id="KW-0963">Cytoplasm</keyword>